<gene>
    <name evidence="1" type="ORF">N1M2_217</name>
</gene>
<organism evidence="1 2">
    <name type="scientific">Klebsiella phage N1M2</name>
    <dbReference type="NCBI Taxonomy" id="2664939"/>
    <lineage>
        <taxon>Viruses</taxon>
        <taxon>Duplodnaviria</taxon>
        <taxon>Heunggongvirae</taxon>
        <taxon>Uroviricota</taxon>
        <taxon>Caudoviricetes</taxon>
        <taxon>Chimalliviridae</taxon>
        <taxon>Nimduovirus</taxon>
        <taxon>Nimduovirus N1M2</taxon>
    </lineage>
</organism>
<protein>
    <submittedName>
        <fullName evidence="1">Uncharacterized protein</fullName>
    </submittedName>
</protein>
<evidence type="ECO:0000313" key="1">
    <source>
        <dbReference type="EMBL" id="QGH72080.1"/>
    </source>
</evidence>
<accession>A0A6B7ZF08</accession>
<evidence type="ECO:0000313" key="2">
    <source>
        <dbReference type="Proteomes" id="UP000464669"/>
    </source>
</evidence>
<keyword evidence="2" id="KW-1185">Reference proteome</keyword>
<name>A0A6B7ZF08_9CAUD</name>
<dbReference type="Proteomes" id="UP000464669">
    <property type="component" value="Segment"/>
</dbReference>
<sequence length="183" mass="21251">MFFEKLLNKIPFFRNRRIKKIKEDLAEIKHDFTEGHFNEQFISGLHNILNSSLIDFSDDLVATSLNDITTYSKTSISALKLAEKPIISKATLGLSPLLSMSRTTGYFSEWYSNEDSLLEFISVMKLYLQAHTWQIANPDYQNQEKVSELINSMNPEFLDSLLYRLLLEDLVSIITFYVESKYD</sequence>
<dbReference type="EMBL" id="MN642089">
    <property type="protein sequence ID" value="QGH72080.1"/>
    <property type="molecule type" value="Genomic_DNA"/>
</dbReference>
<reference evidence="1 2" key="1">
    <citation type="submission" date="2019-11" db="EMBL/GenBank/DDBJ databases">
        <authorList>
            <person name="Lewis R."/>
            <person name="Clooney A.G."/>
            <person name="Stockdale S.R."/>
            <person name="Buttimer C."/>
            <person name="Draper L.A."/>
            <person name="Ross R.P."/>
            <person name="Hill C."/>
        </authorList>
    </citation>
    <scope>NUCLEOTIDE SEQUENCE [LARGE SCALE GENOMIC DNA]</scope>
</reference>
<proteinExistence type="predicted"/>